<dbReference type="RefSeq" id="WP_175497907.1">
    <property type="nucleotide sequence ID" value="NZ_FOVF01000004.1"/>
</dbReference>
<dbReference type="GO" id="GO:0008476">
    <property type="term" value="F:protein-tyrosine sulfotransferase activity"/>
    <property type="evidence" value="ECO:0007669"/>
    <property type="project" value="InterPro"/>
</dbReference>
<dbReference type="InterPro" id="IPR018704">
    <property type="entry name" value="SecYEG/CpoB_TPR"/>
</dbReference>
<dbReference type="EMBL" id="FOVF01000004">
    <property type="protein sequence ID" value="SFN09113.1"/>
    <property type="molecule type" value="Genomic_DNA"/>
</dbReference>
<dbReference type="Pfam" id="PF13432">
    <property type="entry name" value="TPR_16"/>
    <property type="match status" value="1"/>
</dbReference>
<dbReference type="Gene3D" id="3.40.50.300">
    <property type="entry name" value="P-loop containing nucleotide triphosphate hydrolases"/>
    <property type="match status" value="1"/>
</dbReference>
<dbReference type="InterPro" id="IPR026634">
    <property type="entry name" value="TPST-like"/>
</dbReference>
<protein>
    <submittedName>
        <fullName evidence="4">Tetratricopeptide repeat-containing protein</fullName>
    </submittedName>
</protein>
<accession>A0A1I4W6L6</accession>
<dbReference type="InterPro" id="IPR019734">
    <property type="entry name" value="TPR_rpt"/>
</dbReference>
<dbReference type="Pfam" id="PF09976">
    <property type="entry name" value="TPR_21"/>
    <property type="match status" value="1"/>
</dbReference>
<reference evidence="4 5" key="1">
    <citation type="submission" date="2016-10" db="EMBL/GenBank/DDBJ databases">
        <authorList>
            <person name="de Groot N.N."/>
        </authorList>
    </citation>
    <scope>NUCLEOTIDE SEQUENCE [LARGE SCALE GENOMIC DNA]</scope>
    <source>
        <strain evidence="4 5">CGMCC 1.7659</strain>
    </source>
</reference>
<proteinExistence type="predicted"/>
<dbReference type="InterPro" id="IPR011990">
    <property type="entry name" value="TPR-like_helical_dom_sf"/>
</dbReference>
<dbReference type="AlphaFoldDB" id="A0A1I4W6L6"/>
<dbReference type="SUPFAM" id="SSF52540">
    <property type="entry name" value="P-loop containing nucleoside triphosphate hydrolases"/>
    <property type="match status" value="1"/>
</dbReference>
<evidence type="ECO:0000313" key="5">
    <source>
        <dbReference type="Proteomes" id="UP000198575"/>
    </source>
</evidence>
<feature type="repeat" description="TPR" evidence="2">
    <location>
        <begin position="74"/>
        <end position="107"/>
    </location>
</feature>
<dbReference type="STRING" id="578942.SAMN05216289_10435"/>
<feature type="domain" description="Ancillary SecYEG translocon subunit/Cell division coordinator CpoB TPR" evidence="3">
    <location>
        <begin position="187"/>
        <end position="276"/>
    </location>
</feature>
<dbReference type="Gene3D" id="1.25.40.10">
    <property type="entry name" value="Tetratricopeptide repeat domain"/>
    <property type="match status" value="3"/>
</dbReference>
<sequence length="609" mass="67989">MSALSAASSIPEIVAALKSGDALKVERLSRARLSIDMGDTQSMVLLAIALSMLDRNAEVAELYRQLIALEPTEATHHNNLGTALREIGDLAGAEQAYRAALSIDASNASTLANLGTLRWQQGDAVDTRDIMLLATQLDPSLPEPRIYGGLACHECSDTQGAERLVADCEKWPYLGPVLESDLATLLMQLARSEEAERRLRSAIERPEAAQLVRLRLAGLLERLNRLDEAESMLEGAQLSELDKDEELSVRGTLAVRRGKFDDAIGFYRASLKTNSDDITKAPQWFSLAKACDSAKDTTGAMQALEKAHSLQMKQAARLVPRLMEPDSNPLSITEYKVDAEGFGRWKADPGAPDSHASPIFIVGFPRSGTTLLEQMLDAHPGVRSMDERAFLQNVIKRMQGVDGKLYPDDLDRLEPGELEQLRGVYWECVKDVVQLETGERLVDKNPLNILRLPIIHRIFPNARIVLALRHPCDVILSNYMQSFRAPEYQVLCSSLQRLARGYSNAMNFWNHHARVFSPAILDLRYEDLLDDVAAQTRRISEHLGLTDAAALEKFQERARAKGFISTPSYSQVVEPLNKKAVGRWQRYRQHLEPVLPTLEPFMKQWNYEA</sequence>
<keyword evidence="2" id="KW-0802">TPR repeat</keyword>
<dbReference type="InterPro" id="IPR027417">
    <property type="entry name" value="P-loop_NTPase"/>
</dbReference>
<dbReference type="Pfam" id="PF13469">
    <property type="entry name" value="Sulfotransfer_3"/>
    <property type="match status" value="1"/>
</dbReference>
<organism evidence="4 5">
    <name type="scientific">Dokdonella immobilis</name>
    <dbReference type="NCBI Taxonomy" id="578942"/>
    <lineage>
        <taxon>Bacteria</taxon>
        <taxon>Pseudomonadati</taxon>
        <taxon>Pseudomonadota</taxon>
        <taxon>Gammaproteobacteria</taxon>
        <taxon>Lysobacterales</taxon>
        <taxon>Rhodanobacteraceae</taxon>
        <taxon>Dokdonella</taxon>
    </lineage>
</organism>
<evidence type="ECO:0000259" key="3">
    <source>
        <dbReference type="Pfam" id="PF09976"/>
    </source>
</evidence>
<dbReference type="Proteomes" id="UP000198575">
    <property type="component" value="Unassembled WGS sequence"/>
</dbReference>
<keyword evidence="1" id="KW-0808">Transferase</keyword>
<evidence type="ECO:0000313" key="4">
    <source>
        <dbReference type="EMBL" id="SFN09113.1"/>
    </source>
</evidence>
<evidence type="ECO:0000256" key="2">
    <source>
        <dbReference type="PROSITE-ProRule" id="PRU00339"/>
    </source>
</evidence>
<gene>
    <name evidence="4" type="ORF">SAMN05216289_10435</name>
</gene>
<keyword evidence="5" id="KW-1185">Reference proteome</keyword>
<evidence type="ECO:0000256" key="1">
    <source>
        <dbReference type="ARBA" id="ARBA00022679"/>
    </source>
</evidence>
<dbReference type="PANTHER" id="PTHR12788:SF10">
    <property type="entry name" value="PROTEIN-TYROSINE SULFOTRANSFERASE"/>
    <property type="match status" value="1"/>
</dbReference>
<dbReference type="SUPFAM" id="SSF48452">
    <property type="entry name" value="TPR-like"/>
    <property type="match status" value="2"/>
</dbReference>
<dbReference type="PROSITE" id="PS50005">
    <property type="entry name" value="TPR"/>
    <property type="match status" value="1"/>
</dbReference>
<name>A0A1I4W6L6_9GAMM</name>
<dbReference type="SMART" id="SM00028">
    <property type="entry name" value="TPR"/>
    <property type="match status" value="5"/>
</dbReference>
<dbReference type="PANTHER" id="PTHR12788">
    <property type="entry name" value="PROTEIN-TYROSINE SULFOTRANSFERASE 2"/>
    <property type="match status" value="1"/>
</dbReference>